<evidence type="ECO:0000313" key="3">
    <source>
        <dbReference type="Proteomes" id="UP000434850"/>
    </source>
</evidence>
<sequence length="106" mass="11036">MKKLVLPALAIALAFGTSAFTAKKVNSNFYAYTGSAAQADIQNINNYVATATNPCSGAQDVCGVTLSTSRAVGQTPVASEFNAEKANLWASQQAHAPADPNIDMKN</sequence>
<evidence type="ECO:0000256" key="1">
    <source>
        <dbReference type="SAM" id="SignalP"/>
    </source>
</evidence>
<name>A0A6I4ICA4_9SPHI</name>
<dbReference type="InterPro" id="IPR045391">
    <property type="entry name" value="DUF6520"/>
</dbReference>
<keyword evidence="1" id="KW-0732">Signal</keyword>
<feature type="signal peptide" evidence="1">
    <location>
        <begin position="1"/>
        <end position="19"/>
    </location>
</feature>
<dbReference type="OrthoDB" id="711191at2"/>
<dbReference type="EMBL" id="WQLA01000003">
    <property type="protein sequence ID" value="MVN91488.1"/>
    <property type="molecule type" value="Genomic_DNA"/>
</dbReference>
<organism evidence="2 3">
    <name type="scientific">Mucilaginibacter aquatilis</name>
    <dbReference type="NCBI Taxonomy" id="1517760"/>
    <lineage>
        <taxon>Bacteria</taxon>
        <taxon>Pseudomonadati</taxon>
        <taxon>Bacteroidota</taxon>
        <taxon>Sphingobacteriia</taxon>
        <taxon>Sphingobacteriales</taxon>
        <taxon>Sphingobacteriaceae</taxon>
        <taxon>Mucilaginibacter</taxon>
    </lineage>
</organism>
<comment type="caution">
    <text evidence="2">The sequence shown here is derived from an EMBL/GenBank/DDBJ whole genome shotgun (WGS) entry which is preliminary data.</text>
</comment>
<reference evidence="2 3" key="1">
    <citation type="submission" date="2019-12" db="EMBL/GenBank/DDBJ databases">
        <title>Mucilaginibacter sp. HME9299 genome sequencing and assembly.</title>
        <authorList>
            <person name="Kang H."/>
            <person name="Kim H."/>
            <person name="Joh K."/>
        </authorList>
    </citation>
    <scope>NUCLEOTIDE SEQUENCE [LARGE SCALE GENOMIC DNA]</scope>
    <source>
        <strain evidence="2 3">HME9299</strain>
    </source>
</reference>
<dbReference type="Proteomes" id="UP000434850">
    <property type="component" value="Unassembled WGS sequence"/>
</dbReference>
<dbReference type="AlphaFoldDB" id="A0A6I4ICA4"/>
<dbReference type="Pfam" id="PF20130">
    <property type="entry name" value="DUF6520"/>
    <property type="match status" value="1"/>
</dbReference>
<dbReference type="RefSeq" id="WP_157541743.1">
    <property type="nucleotide sequence ID" value="NZ_WQLA01000003.1"/>
</dbReference>
<gene>
    <name evidence="2" type="ORF">GO816_10165</name>
</gene>
<accession>A0A6I4ICA4</accession>
<proteinExistence type="predicted"/>
<keyword evidence="3" id="KW-1185">Reference proteome</keyword>
<protein>
    <submittedName>
        <fullName evidence="2">Uncharacterized protein</fullName>
    </submittedName>
</protein>
<evidence type="ECO:0000313" key="2">
    <source>
        <dbReference type="EMBL" id="MVN91488.1"/>
    </source>
</evidence>
<feature type="chain" id="PRO_5026219946" evidence="1">
    <location>
        <begin position="20"/>
        <end position="106"/>
    </location>
</feature>